<sequence length="173" mass="16785">MNNKSVRTILVAAVLVCCGQVCKAQHTALASASASVVAPISLAKNVDMNFGNAAVSSTTGGAVILSPDGMRTTGGSGVTLPAASGVVSAAGFTVAGAPGFTYAITLPESAIISGPGTAALLIDAFTSIPSATGTLDATGSQILKVGATLNITAAQAPGTYTNASALPVTVNYN</sequence>
<reference evidence="3" key="1">
    <citation type="journal article" date="2019" name="Int. J. Syst. Evol. Microbiol.">
        <title>The Global Catalogue of Microorganisms (GCM) 10K type strain sequencing project: providing services to taxonomists for standard genome sequencing and annotation.</title>
        <authorList>
            <consortium name="The Broad Institute Genomics Platform"/>
            <consortium name="The Broad Institute Genome Sequencing Center for Infectious Disease"/>
            <person name="Wu L."/>
            <person name="Ma J."/>
        </authorList>
    </citation>
    <scope>NUCLEOTIDE SEQUENCE [LARGE SCALE GENOMIC DNA]</scope>
    <source>
        <strain evidence="3">JCM 32105</strain>
    </source>
</reference>
<protein>
    <recommendedName>
        <fullName evidence="4">DUF4402 domain-containing protein</fullName>
    </recommendedName>
</protein>
<organism evidence="2 3">
    <name type="scientific">Nemorincola caseinilytica</name>
    <dbReference type="NCBI Taxonomy" id="2054315"/>
    <lineage>
        <taxon>Bacteria</taxon>
        <taxon>Pseudomonadati</taxon>
        <taxon>Bacteroidota</taxon>
        <taxon>Chitinophagia</taxon>
        <taxon>Chitinophagales</taxon>
        <taxon>Chitinophagaceae</taxon>
        <taxon>Nemorincola</taxon>
    </lineage>
</organism>
<dbReference type="Pfam" id="PF14352">
    <property type="entry name" value="DUF4402"/>
    <property type="match status" value="1"/>
</dbReference>
<keyword evidence="1" id="KW-0732">Signal</keyword>
<dbReference type="RefSeq" id="WP_345080063.1">
    <property type="nucleotide sequence ID" value="NZ_BAABFA010000008.1"/>
</dbReference>
<feature type="chain" id="PRO_5045197268" description="DUF4402 domain-containing protein" evidence="1">
    <location>
        <begin position="24"/>
        <end position="173"/>
    </location>
</feature>
<dbReference type="Proteomes" id="UP001500067">
    <property type="component" value="Unassembled WGS sequence"/>
</dbReference>
<evidence type="ECO:0000256" key="1">
    <source>
        <dbReference type="SAM" id="SignalP"/>
    </source>
</evidence>
<evidence type="ECO:0000313" key="2">
    <source>
        <dbReference type="EMBL" id="GAA4463485.1"/>
    </source>
</evidence>
<comment type="caution">
    <text evidence="2">The sequence shown here is derived from an EMBL/GenBank/DDBJ whole genome shotgun (WGS) entry which is preliminary data.</text>
</comment>
<evidence type="ECO:0008006" key="4">
    <source>
        <dbReference type="Google" id="ProtNLM"/>
    </source>
</evidence>
<evidence type="ECO:0000313" key="3">
    <source>
        <dbReference type="Proteomes" id="UP001500067"/>
    </source>
</evidence>
<name>A0ABP8NC89_9BACT</name>
<dbReference type="EMBL" id="BAABFA010000008">
    <property type="protein sequence ID" value="GAA4463485.1"/>
    <property type="molecule type" value="Genomic_DNA"/>
</dbReference>
<gene>
    <name evidence="2" type="ORF">GCM10023093_12050</name>
</gene>
<keyword evidence="3" id="KW-1185">Reference proteome</keyword>
<accession>A0ABP8NC89</accession>
<proteinExistence type="predicted"/>
<feature type="signal peptide" evidence="1">
    <location>
        <begin position="1"/>
        <end position="23"/>
    </location>
</feature>
<dbReference type="InterPro" id="IPR025514">
    <property type="entry name" value="DUF4402"/>
</dbReference>